<protein>
    <submittedName>
        <fullName evidence="3">Peptidase M15B and M15C DD-carboxypeptidase VanY/endolysin</fullName>
    </submittedName>
</protein>
<name>A0A1J0AGI5_9CYAN</name>
<dbReference type="AlphaFoldDB" id="A0A1J0AGI5"/>
<dbReference type="CDD" id="cd14852">
    <property type="entry name" value="LD-carboxypeptidase"/>
    <property type="match status" value="1"/>
</dbReference>
<dbReference type="PANTHER" id="PTHR34385">
    <property type="entry name" value="D-ALANYL-D-ALANINE CARBOXYPEPTIDASE"/>
    <property type="match status" value="1"/>
</dbReference>
<dbReference type="InterPro" id="IPR009045">
    <property type="entry name" value="Zn_M74/Hedgehog-like"/>
</dbReference>
<keyword evidence="3" id="KW-0378">Hydrolase</keyword>
<evidence type="ECO:0000256" key="1">
    <source>
        <dbReference type="SAM" id="MobiDB-lite"/>
    </source>
</evidence>
<dbReference type="InterPro" id="IPR058193">
    <property type="entry name" value="VanY/YodJ_core_dom"/>
</dbReference>
<accession>A0A1J0AGI5</accession>
<evidence type="ECO:0000313" key="4">
    <source>
        <dbReference type="Proteomes" id="UP000180235"/>
    </source>
</evidence>
<dbReference type="InterPro" id="IPR003709">
    <property type="entry name" value="VanY-like_core_dom"/>
</dbReference>
<keyword evidence="3" id="KW-0645">Protease</keyword>
<reference evidence="3 4" key="1">
    <citation type="submission" date="2016-10" db="EMBL/GenBank/DDBJ databases">
        <title>Description of Gloeomargarita lithophora gen. nov., sp. nov., a thylakoid-bearing basal-branching cyanobacterium with intracellular carbonates, and proposal for Gloeomargaritales ord. nov.</title>
        <authorList>
            <person name="Moreira D."/>
            <person name="Tavera R."/>
            <person name="Benzerara K."/>
            <person name="Skouri-Panet F."/>
            <person name="Couradeau E."/>
            <person name="Gerard E."/>
            <person name="Loussert C."/>
            <person name="Novelo E."/>
            <person name="Zivanovic Y."/>
            <person name="Lopez-Garcia P."/>
        </authorList>
    </citation>
    <scope>NUCLEOTIDE SEQUENCE [LARGE SCALE GENOMIC DNA]</scope>
    <source>
        <strain evidence="3 4">D10</strain>
    </source>
</reference>
<organism evidence="3 4">
    <name type="scientific">Gloeomargarita lithophora Alchichica-D10</name>
    <dbReference type="NCBI Taxonomy" id="1188229"/>
    <lineage>
        <taxon>Bacteria</taxon>
        <taxon>Bacillati</taxon>
        <taxon>Cyanobacteriota</taxon>
        <taxon>Cyanophyceae</taxon>
        <taxon>Gloeomargaritales</taxon>
        <taxon>Gloeomargaritaceae</taxon>
        <taxon>Gloeomargarita</taxon>
    </lineage>
</organism>
<feature type="region of interest" description="Disordered" evidence="1">
    <location>
        <begin position="1"/>
        <end position="24"/>
    </location>
</feature>
<dbReference type="GO" id="GO:0004180">
    <property type="term" value="F:carboxypeptidase activity"/>
    <property type="evidence" value="ECO:0007669"/>
    <property type="project" value="UniProtKB-KW"/>
</dbReference>
<sequence length="237" mass="26125">MSPVDDIPEAQRQSPARPGVSNSSSLWRWLGIPILVMAGAGLWGFPRDSPPVTPVVSEPTPAPIVTPGDLLGHLPYSEASPQDLQAVTADGRVKLHRDAAQAFLAMQKAARAEGVILVPLSGFRTRQDQQTLFYDVKAERLQQVTERAQVSAPPGYSEHHTGYALDMGDGKKPATHIEITFEQTAAFAWLKKRAAQFHFELSFPPNNAQGISYEPWHWRFVGTPASLELFYQAKNRS</sequence>
<dbReference type="EMBL" id="CP017675">
    <property type="protein sequence ID" value="APB35046.1"/>
    <property type="molecule type" value="Genomic_DNA"/>
</dbReference>
<evidence type="ECO:0000313" key="3">
    <source>
        <dbReference type="EMBL" id="APB35046.1"/>
    </source>
</evidence>
<keyword evidence="4" id="KW-1185">Reference proteome</keyword>
<dbReference type="InterPro" id="IPR052179">
    <property type="entry name" value="DD-CPase-like"/>
</dbReference>
<dbReference type="PANTHER" id="PTHR34385:SF1">
    <property type="entry name" value="PEPTIDOGLYCAN L-ALANYL-D-GLUTAMATE ENDOPEPTIDASE CWLK"/>
    <property type="match status" value="1"/>
</dbReference>
<keyword evidence="3" id="KW-0121">Carboxypeptidase</keyword>
<dbReference type="Proteomes" id="UP000180235">
    <property type="component" value="Chromosome"/>
</dbReference>
<dbReference type="KEGG" id="glt:GlitD10_2703"/>
<dbReference type="STRING" id="1188229.GlitD10_2703"/>
<dbReference type="Pfam" id="PF02557">
    <property type="entry name" value="VanY"/>
    <property type="match status" value="1"/>
</dbReference>
<evidence type="ECO:0000259" key="2">
    <source>
        <dbReference type="Pfam" id="PF02557"/>
    </source>
</evidence>
<dbReference type="Gene3D" id="3.30.1380.10">
    <property type="match status" value="1"/>
</dbReference>
<feature type="domain" description="D-alanyl-D-alanine carboxypeptidase-like core" evidence="2">
    <location>
        <begin position="93"/>
        <end position="222"/>
    </location>
</feature>
<gene>
    <name evidence="3" type="ORF">GlitD10_2703</name>
</gene>
<dbReference type="SUPFAM" id="SSF55166">
    <property type="entry name" value="Hedgehog/DD-peptidase"/>
    <property type="match status" value="1"/>
</dbReference>
<dbReference type="GO" id="GO:0006508">
    <property type="term" value="P:proteolysis"/>
    <property type="evidence" value="ECO:0007669"/>
    <property type="project" value="InterPro"/>
</dbReference>
<proteinExistence type="predicted"/>